<organism evidence="3 4">
    <name type="scientific">Paraburkholderia phenazinium</name>
    <dbReference type="NCBI Taxonomy" id="60549"/>
    <lineage>
        <taxon>Bacteria</taxon>
        <taxon>Pseudomonadati</taxon>
        <taxon>Pseudomonadota</taxon>
        <taxon>Betaproteobacteria</taxon>
        <taxon>Burkholderiales</taxon>
        <taxon>Burkholderiaceae</taxon>
        <taxon>Paraburkholderia</taxon>
    </lineage>
</organism>
<dbReference type="InterPro" id="IPR029062">
    <property type="entry name" value="Class_I_gatase-like"/>
</dbReference>
<evidence type="ECO:0000259" key="2">
    <source>
        <dbReference type="Pfam" id="PF01965"/>
    </source>
</evidence>
<keyword evidence="3" id="KW-0645">Protease</keyword>
<dbReference type="PROSITE" id="PS51276">
    <property type="entry name" value="PEPTIDASE_C56_PFPI"/>
    <property type="match status" value="1"/>
</dbReference>
<dbReference type="InterPro" id="IPR002818">
    <property type="entry name" value="DJ-1/PfpI"/>
</dbReference>
<evidence type="ECO:0000313" key="3">
    <source>
        <dbReference type="EMBL" id="SIO54767.1"/>
    </source>
</evidence>
<evidence type="ECO:0000313" key="4">
    <source>
        <dbReference type="Proteomes" id="UP000184693"/>
    </source>
</evidence>
<comment type="similarity">
    <text evidence="1">Belongs to the peptidase C56 family.</text>
</comment>
<sequence length="183" mass="19395">MAKSLQGCKVAVLALDGFEQAELLEPQRALAEAGATVHVISAKPGKIQGFKHVDIGDSVAVDTTFDKATAAEYDAVVLPGGVVNGDAIRSLPQAQAFVKAANSAHKPIAVICHGTWLPVSAGIIKGRTVTSWPSLQDDIRNAGGTWVDQEVVEDDNFITSRKPDDLPAFNRTLIAQLTKRRAA</sequence>
<gene>
    <name evidence="3" type="ORF">SAMN05444168_6929</name>
</gene>
<dbReference type="PANTHER" id="PTHR42733">
    <property type="entry name" value="DJ-1 PROTEIN"/>
    <property type="match status" value="1"/>
</dbReference>
<dbReference type="EMBL" id="FSRM01000002">
    <property type="protein sequence ID" value="SIO54767.1"/>
    <property type="molecule type" value="Genomic_DNA"/>
</dbReference>
<dbReference type="AlphaFoldDB" id="A0A1N6KEL4"/>
<dbReference type="RefSeq" id="WP_074268673.1">
    <property type="nucleotide sequence ID" value="NZ_FSRM01000002.1"/>
</dbReference>
<dbReference type="PANTHER" id="PTHR42733:SF12">
    <property type="entry name" value="PROTEINASE"/>
    <property type="match status" value="1"/>
</dbReference>
<dbReference type="OrthoDB" id="9792284at2"/>
<evidence type="ECO:0000256" key="1">
    <source>
        <dbReference type="ARBA" id="ARBA00008542"/>
    </source>
</evidence>
<dbReference type="Proteomes" id="UP000184693">
    <property type="component" value="Unassembled WGS sequence"/>
</dbReference>
<dbReference type="GO" id="GO:0008233">
    <property type="term" value="F:peptidase activity"/>
    <property type="evidence" value="ECO:0007669"/>
    <property type="project" value="UniProtKB-KW"/>
</dbReference>
<dbReference type="NCBIfam" id="TIGR01382">
    <property type="entry name" value="PfpI"/>
    <property type="match status" value="1"/>
</dbReference>
<dbReference type="CDD" id="cd03134">
    <property type="entry name" value="GATase1_PfpI_like"/>
    <property type="match status" value="1"/>
</dbReference>
<dbReference type="Pfam" id="PF01965">
    <property type="entry name" value="DJ-1_PfpI"/>
    <property type="match status" value="1"/>
</dbReference>
<keyword evidence="3" id="KW-0378">Hydrolase</keyword>
<proteinExistence type="inferred from homology"/>
<dbReference type="GO" id="GO:0006508">
    <property type="term" value="P:proteolysis"/>
    <property type="evidence" value="ECO:0007669"/>
    <property type="project" value="UniProtKB-KW"/>
</dbReference>
<reference evidence="3 4" key="1">
    <citation type="submission" date="2016-11" db="EMBL/GenBank/DDBJ databases">
        <authorList>
            <person name="Jaros S."/>
            <person name="Januszkiewicz K."/>
            <person name="Wedrychowicz H."/>
        </authorList>
    </citation>
    <scope>NUCLEOTIDE SEQUENCE [LARGE SCALE GENOMIC DNA]</scope>
    <source>
        <strain evidence="3 4">GAS86</strain>
    </source>
</reference>
<dbReference type="SUPFAM" id="SSF52317">
    <property type="entry name" value="Class I glutamine amidotransferase-like"/>
    <property type="match status" value="1"/>
</dbReference>
<dbReference type="InterPro" id="IPR006286">
    <property type="entry name" value="C56_PfpI-like"/>
</dbReference>
<name>A0A1N6KEL4_9BURK</name>
<protein>
    <submittedName>
        <fullName evidence="3">Protease I</fullName>
    </submittedName>
</protein>
<accession>A0A1N6KEL4</accession>
<dbReference type="Gene3D" id="3.40.50.880">
    <property type="match status" value="1"/>
</dbReference>
<feature type="domain" description="DJ-1/PfpI" evidence="2">
    <location>
        <begin position="9"/>
        <end position="175"/>
    </location>
</feature>